<dbReference type="CDD" id="cd07033">
    <property type="entry name" value="TPP_PYR_DXS_TK_like"/>
    <property type="match status" value="1"/>
</dbReference>
<reference evidence="12 13" key="1">
    <citation type="submission" date="2018-08" db="EMBL/GenBank/DDBJ databases">
        <title>Draft genome sequence of Psychrilyobacter sp. strain SD5 isolated from Black Sea water.</title>
        <authorList>
            <person name="Yadav S."/>
            <person name="Villanueva L."/>
            <person name="Damste J.S.S."/>
        </authorList>
    </citation>
    <scope>NUCLEOTIDE SEQUENCE [LARGE SCALE GENOMIC DNA]</scope>
    <source>
        <strain evidence="12 13">SD5</strain>
    </source>
</reference>
<evidence type="ECO:0000313" key="13">
    <source>
        <dbReference type="Proteomes" id="UP000263486"/>
    </source>
</evidence>
<dbReference type="PANTHER" id="PTHR43322">
    <property type="entry name" value="1-D-DEOXYXYLULOSE 5-PHOSPHATE SYNTHASE-RELATED"/>
    <property type="match status" value="1"/>
</dbReference>
<proteinExistence type="inferred from homology"/>
<dbReference type="InterPro" id="IPR005475">
    <property type="entry name" value="Transketolase-like_Pyr-bd"/>
</dbReference>
<evidence type="ECO:0000256" key="5">
    <source>
        <dbReference type="ARBA" id="ARBA00022723"/>
    </source>
</evidence>
<keyword evidence="5 10" id="KW-0479">Metal-binding</keyword>
<dbReference type="HAMAP" id="MF_00315">
    <property type="entry name" value="DXP_synth"/>
    <property type="match status" value="1"/>
</dbReference>
<protein>
    <recommendedName>
        <fullName evidence="10">1-deoxy-D-xylulose-5-phosphate synthase</fullName>
        <ecNumber evidence="10">2.2.1.7</ecNumber>
    </recommendedName>
    <alternativeName>
        <fullName evidence="10">1-deoxyxylulose-5-phosphate synthase</fullName>
        <shortName evidence="10">DXP synthase</shortName>
        <shortName evidence="10">DXPS</shortName>
    </alternativeName>
</protein>
<dbReference type="Proteomes" id="UP000263486">
    <property type="component" value="Unassembled WGS sequence"/>
</dbReference>
<evidence type="ECO:0000256" key="10">
    <source>
        <dbReference type="HAMAP-Rule" id="MF_00315"/>
    </source>
</evidence>
<dbReference type="InterPro" id="IPR033248">
    <property type="entry name" value="Transketolase_C"/>
</dbReference>
<comment type="function">
    <text evidence="10">Catalyzes the acyloin condensation reaction between C atoms 2 and 3 of pyruvate and glyceraldehyde 3-phosphate to yield 1-deoxy-D-xylulose-5-phosphate (DXP).</text>
</comment>
<feature type="binding site" evidence="10">
    <location>
        <position position="348"/>
    </location>
    <ligand>
        <name>thiamine diphosphate</name>
        <dbReference type="ChEBI" id="CHEBI:58937"/>
    </ligand>
</feature>
<dbReference type="RefSeq" id="WP_114641039.1">
    <property type="nucleotide sequence ID" value="NZ_JAACIO010000001.1"/>
</dbReference>
<keyword evidence="8 10" id="KW-0786">Thiamine pyrophosphate</keyword>
<dbReference type="CDD" id="cd02007">
    <property type="entry name" value="TPP_DXS"/>
    <property type="match status" value="1"/>
</dbReference>
<dbReference type="InterPro" id="IPR005477">
    <property type="entry name" value="Dxylulose-5-P_synthase"/>
</dbReference>
<feature type="binding site" evidence="10">
    <location>
        <position position="269"/>
    </location>
    <ligand>
        <name>thiamine diphosphate</name>
        <dbReference type="ChEBI" id="CHEBI:58937"/>
    </ligand>
</feature>
<gene>
    <name evidence="10 12" type="primary">dxs</name>
    <name evidence="12" type="ORF">DYH56_01295</name>
</gene>
<dbReference type="NCBIfam" id="NF003933">
    <property type="entry name" value="PRK05444.2-2"/>
    <property type="match status" value="1"/>
</dbReference>
<comment type="pathway">
    <text evidence="1 10">Metabolic intermediate biosynthesis; 1-deoxy-D-xylulose 5-phosphate biosynthesis; 1-deoxy-D-xylulose 5-phosphate from D-glyceraldehyde 3-phosphate and pyruvate: step 1/1.</text>
</comment>
<dbReference type="GO" id="GO:0008661">
    <property type="term" value="F:1-deoxy-D-xylulose-5-phosphate synthase activity"/>
    <property type="evidence" value="ECO:0007669"/>
    <property type="project" value="UniProtKB-EC"/>
</dbReference>
<accession>A0ABX9KLV8</accession>
<dbReference type="Pfam" id="PF13292">
    <property type="entry name" value="DXP_synthase_N"/>
    <property type="match status" value="1"/>
</dbReference>
<keyword evidence="9 10" id="KW-0414">Isoprene biosynthesis</keyword>
<dbReference type="InterPro" id="IPR009014">
    <property type="entry name" value="Transketo_C/PFOR_II"/>
</dbReference>
<keyword evidence="4 10" id="KW-0808">Transferase</keyword>
<dbReference type="SMART" id="SM00861">
    <property type="entry name" value="Transket_pyr"/>
    <property type="match status" value="1"/>
</dbReference>
<feature type="binding site" evidence="10">
    <location>
        <position position="159"/>
    </location>
    <ligand>
        <name>Mg(2+)</name>
        <dbReference type="ChEBI" id="CHEBI:18420"/>
    </ligand>
</feature>
<name>A0ABX9KLV8_9FUSO</name>
<comment type="cofactor">
    <cofactor evidence="10">
        <name>Mg(2+)</name>
        <dbReference type="ChEBI" id="CHEBI:18420"/>
    </cofactor>
    <text evidence="10">Binds 1 Mg(2+) ion per subunit.</text>
</comment>
<dbReference type="InterPro" id="IPR049557">
    <property type="entry name" value="Transketolase_CS"/>
</dbReference>
<feature type="binding site" evidence="10">
    <location>
        <position position="159"/>
    </location>
    <ligand>
        <name>thiamine diphosphate</name>
        <dbReference type="ChEBI" id="CHEBI:58937"/>
    </ligand>
</feature>
<sequence>MDKKKLIEGLTIKSNEIRKIIIETVSKNGGHIGPNLGVVELTLAIHSIFNSPKDKILFDVGHQSYVHKLLTGRKDKFSTLRQRHGIGPFTDRAESPHDHFISGHAGSALSAGFGIATADKGNKVIVVIGDASIANGHSLEALNNMDGKCENLIVILNDNEMSIGNNVGALSKFFSRVMGSKFYLDLKDEVEGMVRRGKIGNKIADIIGRVEHGVKTMVAPVSMSEFLGFKYVGPVDGHSFEELLPALEKAKNLKGPIFLHIKTHKGKGYLPAEKNPEKFHGISPFDIKSGETPKGEVSYSKIFGDKLVEMGENNSDIYALCCGMVKGTGLSGYFDKFKERSYDMGIAEGHTVTFAGGLATQGKIPYVAIYSTFLQRAYGQLIHDISIQNLSVNFILDRAGIVGEDGKTHQGLYDIPYLLTIPNINILAPTTKKELEEILEFSSTYKDGPLSIRIPRDSAWDYNSSAFEFGKWKEIEKGNDTLILAVGSMVKEVVNIAEELKTRGISPTIVGVSSIRPLDEEYIEENFKKYKNIITLEEGRIKSGFGSFLLEMTNSMNIYRKIFRLGIECDFIPHGKRGELLEEFGLRGRPLVNDIERCINAKY</sequence>
<evidence type="ECO:0000256" key="2">
    <source>
        <dbReference type="ARBA" id="ARBA00011081"/>
    </source>
</evidence>
<comment type="caution">
    <text evidence="12">The sequence shown here is derived from an EMBL/GenBank/DDBJ whole genome shotgun (WGS) entry which is preliminary data.</text>
</comment>
<comment type="similarity">
    <text evidence="2 10">Belongs to the transketolase family. DXPS subfamily.</text>
</comment>
<evidence type="ECO:0000256" key="4">
    <source>
        <dbReference type="ARBA" id="ARBA00022679"/>
    </source>
</evidence>
<evidence type="ECO:0000256" key="9">
    <source>
        <dbReference type="ARBA" id="ARBA00023229"/>
    </source>
</evidence>
<dbReference type="EMBL" id="QUAJ01000001">
    <property type="protein sequence ID" value="REI43320.1"/>
    <property type="molecule type" value="Genomic_DNA"/>
</dbReference>
<evidence type="ECO:0000313" key="12">
    <source>
        <dbReference type="EMBL" id="REI43320.1"/>
    </source>
</evidence>
<feature type="binding site" evidence="10">
    <location>
        <begin position="131"/>
        <end position="132"/>
    </location>
    <ligand>
        <name>thiamine diphosphate</name>
        <dbReference type="ChEBI" id="CHEBI:58937"/>
    </ligand>
</feature>
<dbReference type="NCBIfam" id="TIGR00204">
    <property type="entry name" value="dxs"/>
    <property type="match status" value="1"/>
</dbReference>
<evidence type="ECO:0000256" key="8">
    <source>
        <dbReference type="ARBA" id="ARBA00023052"/>
    </source>
</evidence>
<dbReference type="SUPFAM" id="SSF52922">
    <property type="entry name" value="TK C-terminal domain-like"/>
    <property type="match status" value="1"/>
</dbReference>
<dbReference type="EC" id="2.2.1.7" evidence="10"/>
<evidence type="ECO:0000256" key="3">
    <source>
        <dbReference type="ARBA" id="ARBA00011738"/>
    </source>
</evidence>
<comment type="catalytic activity">
    <reaction evidence="10">
        <text>D-glyceraldehyde 3-phosphate + pyruvate + H(+) = 1-deoxy-D-xylulose 5-phosphate + CO2</text>
        <dbReference type="Rhea" id="RHEA:12605"/>
        <dbReference type="ChEBI" id="CHEBI:15361"/>
        <dbReference type="ChEBI" id="CHEBI:15378"/>
        <dbReference type="ChEBI" id="CHEBI:16526"/>
        <dbReference type="ChEBI" id="CHEBI:57792"/>
        <dbReference type="ChEBI" id="CHEBI:59776"/>
        <dbReference type="EC" id="2.2.1.7"/>
    </reaction>
</comment>
<keyword evidence="13" id="KW-1185">Reference proteome</keyword>
<evidence type="ECO:0000256" key="1">
    <source>
        <dbReference type="ARBA" id="ARBA00004980"/>
    </source>
</evidence>
<evidence type="ECO:0000259" key="11">
    <source>
        <dbReference type="SMART" id="SM00861"/>
    </source>
</evidence>
<dbReference type="PANTHER" id="PTHR43322:SF5">
    <property type="entry name" value="1-DEOXY-D-XYLULOSE-5-PHOSPHATE SYNTHASE, CHLOROPLASTIC"/>
    <property type="match status" value="1"/>
</dbReference>
<feature type="binding site" evidence="10">
    <location>
        <position position="130"/>
    </location>
    <ligand>
        <name>Mg(2+)</name>
        <dbReference type="ChEBI" id="CHEBI:18420"/>
    </ligand>
</feature>
<evidence type="ECO:0000256" key="6">
    <source>
        <dbReference type="ARBA" id="ARBA00022842"/>
    </source>
</evidence>
<keyword evidence="7 10" id="KW-0784">Thiamine biosynthesis</keyword>
<dbReference type="PROSITE" id="PS00801">
    <property type="entry name" value="TRANSKETOLASE_1"/>
    <property type="match status" value="1"/>
</dbReference>
<feature type="binding site" evidence="10">
    <location>
        <position position="62"/>
    </location>
    <ligand>
        <name>thiamine diphosphate</name>
        <dbReference type="ChEBI" id="CHEBI:58937"/>
    </ligand>
</feature>
<organism evidence="12 13">
    <name type="scientific">Psychrilyobacter piezotolerans</name>
    <dbReference type="NCBI Taxonomy" id="2293438"/>
    <lineage>
        <taxon>Bacteria</taxon>
        <taxon>Fusobacteriati</taxon>
        <taxon>Fusobacteriota</taxon>
        <taxon>Fusobacteriia</taxon>
        <taxon>Fusobacteriales</taxon>
        <taxon>Fusobacteriaceae</taxon>
        <taxon>Psychrilyobacter</taxon>
    </lineage>
</organism>
<feature type="domain" description="Transketolase-like pyrimidine-binding" evidence="11">
    <location>
        <begin position="297"/>
        <end position="461"/>
    </location>
</feature>
<feature type="binding site" evidence="10">
    <location>
        <begin position="103"/>
        <end position="105"/>
    </location>
    <ligand>
        <name>thiamine diphosphate</name>
        <dbReference type="ChEBI" id="CHEBI:58937"/>
    </ligand>
</feature>
<dbReference type="Gene3D" id="3.40.50.920">
    <property type="match status" value="1"/>
</dbReference>
<evidence type="ECO:0000256" key="7">
    <source>
        <dbReference type="ARBA" id="ARBA00022977"/>
    </source>
</evidence>
<dbReference type="SUPFAM" id="SSF52518">
    <property type="entry name" value="Thiamin diphosphate-binding fold (THDP-binding)"/>
    <property type="match status" value="2"/>
</dbReference>
<keyword evidence="6 10" id="KW-0460">Magnesium</keyword>
<dbReference type="InterPro" id="IPR029061">
    <property type="entry name" value="THDP-binding"/>
</dbReference>
<dbReference type="Gene3D" id="3.40.50.970">
    <property type="match status" value="2"/>
</dbReference>
<comment type="cofactor">
    <cofactor evidence="10">
        <name>thiamine diphosphate</name>
        <dbReference type="ChEBI" id="CHEBI:58937"/>
    </cofactor>
    <text evidence="10">Binds 1 thiamine pyrophosphate per subunit.</text>
</comment>
<comment type="subunit">
    <text evidence="3 10">Homodimer.</text>
</comment>
<dbReference type="Pfam" id="PF02780">
    <property type="entry name" value="Transketolase_C"/>
    <property type="match status" value="1"/>
</dbReference>
<dbReference type="Pfam" id="PF02779">
    <property type="entry name" value="Transket_pyr"/>
    <property type="match status" value="1"/>
</dbReference>